<dbReference type="RefSeq" id="WP_186502528.1">
    <property type="nucleotide sequence ID" value="NZ_JACOGK010000007.1"/>
</dbReference>
<feature type="signal peptide" evidence="2">
    <location>
        <begin position="1"/>
        <end position="21"/>
    </location>
</feature>
<dbReference type="EMBL" id="JACOGK010000007">
    <property type="protein sequence ID" value="MBC3536373.1"/>
    <property type="molecule type" value="Genomic_DNA"/>
</dbReference>
<dbReference type="InterPro" id="IPR006143">
    <property type="entry name" value="RND_pump_MFP"/>
</dbReference>
<keyword evidence="2" id="KW-0732">Signal</keyword>
<keyword evidence="6" id="KW-1185">Reference proteome</keyword>
<name>A0ABR6VGD4_9FIRM</name>
<gene>
    <name evidence="5" type="ORF">H8J70_03790</name>
</gene>
<evidence type="ECO:0000313" key="5">
    <source>
        <dbReference type="EMBL" id="MBC3536373.1"/>
    </source>
</evidence>
<evidence type="ECO:0000259" key="4">
    <source>
        <dbReference type="Pfam" id="PF25989"/>
    </source>
</evidence>
<dbReference type="Gene3D" id="2.40.30.170">
    <property type="match status" value="1"/>
</dbReference>
<dbReference type="Gene3D" id="2.40.50.100">
    <property type="match status" value="1"/>
</dbReference>
<reference evidence="5 6" key="1">
    <citation type="submission" date="2020-08" db="EMBL/GenBank/DDBJ databases">
        <authorList>
            <person name="Liu C."/>
            <person name="Sun Q."/>
        </authorList>
    </citation>
    <scope>NUCLEOTIDE SEQUENCE [LARGE SCALE GENOMIC DNA]</scope>
    <source>
        <strain evidence="5 6">NSJ-59</strain>
    </source>
</reference>
<comment type="similarity">
    <text evidence="1">Belongs to the membrane fusion protein (MFP) (TC 8.A.1) family.</text>
</comment>
<feature type="chain" id="PRO_5045360685" evidence="2">
    <location>
        <begin position="22"/>
        <end position="376"/>
    </location>
</feature>
<dbReference type="PANTHER" id="PTHR30469">
    <property type="entry name" value="MULTIDRUG RESISTANCE PROTEIN MDTA"/>
    <property type="match status" value="1"/>
</dbReference>
<dbReference type="Gene3D" id="1.10.287.470">
    <property type="entry name" value="Helix hairpin bin"/>
    <property type="match status" value="1"/>
</dbReference>
<dbReference type="Pfam" id="PF25989">
    <property type="entry name" value="YknX_C"/>
    <property type="match status" value="1"/>
</dbReference>
<dbReference type="PANTHER" id="PTHR30469:SF36">
    <property type="entry name" value="BLL3903 PROTEIN"/>
    <property type="match status" value="1"/>
</dbReference>
<protein>
    <submittedName>
        <fullName evidence="5">Efflux RND transporter periplasmic adaptor subunit</fullName>
    </submittedName>
</protein>
<evidence type="ECO:0000256" key="1">
    <source>
        <dbReference type="ARBA" id="ARBA00009477"/>
    </source>
</evidence>
<comment type="caution">
    <text evidence="5">The sequence shown here is derived from an EMBL/GenBank/DDBJ whole genome shotgun (WGS) entry which is preliminary data.</text>
</comment>
<dbReference type="NCBIfam" id="TIGR01730">
    <property type="entry name" value="RND_mfp"/>
    <property type="match status" value="1"/>
</dbReference>
<dbReference type="Proteomes" id="UP000606870">
    <property type="component" value="Unassembled WGS sequence"/>
</dbReference>
<evidence type="ECO:0000313" key="6">
    <source>
        <dbReference type="Proteomes" id="UP000606870"/>
    </source>
</evidence>
<organism evidence="5 6">
    <name type="scientific">Megasphaera hominis</name>
    <dbReference type="NCBI Taxonomy" id="159836"/>
    <lineage>
        <taxon>Bacteria</taxon>
        <taxon>Bacillati</taxon>
        <taxon>Bacillota</taxon>
        <taxon>Negativicutes</taxon>
        <taxon>Veillonellales</taxon>
        <taxon>Veillonellaceae</taxon>
        <taxon>Megasphaera</taxon>
    </lineage>
</organism>
<dbReference type="InterPro" id="IPR058637">
    <property type="entry name" value="YknX-like_C"/>
</dbReference>
<dbReference type="Gene3D" id="2.40.420.20">
    <property type="match status" value="1"/>
</dbReference>
<feature type="domain" description="Multidrug resistance protein MdtA-like barrel-sandwich hybrid" evidence="3">
    <location>
        <begin position="56"/>
        <end position="200"/>
    </location>
</feature>
<dbReference type="InterPro" id="IPR058625">
    <property type="entry name" value="MdtA-like_BSH"/>
</dbReference>
<evidence type="ECO:0000259" key="3">
    <source>
        <dbReference type="Pfam" id="PF25917"/>
    </source>
</evidence>
<dbReference type="SUPFAM" id="SSF111369">
    <property type="entry name" value="HlyD-like secretion proteins"/>
    <property type="match status" value="1"/>
</dbReference>
<dbReference type="Pfam" id="PF25917">
    <property type="entry name" value="BSH_RND"/>
    <property type="match status" value="1"/>
</dbReference>
<dbReference type="PROSITE" id="PS51257">
    <property type="entry name" value="PROKAR_LIPOPROTEIN"/>
    <property type="match status" value="1"/>
</dbReference>
<sequence length="376" mass="39234">MNVKKWAALVCTAVFAMSLLAGCGNSVSTKTQSVTKSNHPVALTLDANITALHMTNIVPKLSGKLVSTPLTVGQEVKAGQAVVQVDSTPYQQSVSDAEAQLVAASSAAAAAPAYTAPASSGGGDSAQRAKLDVWYNMGAISKVEYNQMMARTAAPAAPAQAAAPAVDTEKIAQLQQAVQTAREMLSNATIYSPIDGRVTAVADNPSVAVAGNVLATIQQMTPLVATFAVPEDYIEALKSSKNSGTIKVSIIAPSGESEAGELTYLADVKDPATNSYMAKITFNNDKNLFMPGEFYHVRLSTPQEVSQITVPKTAIRTKDSGDFVYIVNDQGLADARSVLTGDEEAGQVVILNGLNEGDKVVVDPPDSLEIGMKVNS</sequence>
<feature type="domain" description="YknX-like C-terminal permuted SH3-like" evidence="4">
    <location>
        <begin position="308"/>
        <end position="375"/>
    </location>
</feature>
<proteinExistence type="inferred from homology"/>
<evidence type="ECO:0000256" key="2">
    <source>
        <dbReference type="SAM" id="SignalP"/>
    </source>
</evidence>
<accession>A0ABR6VGD4</accession>